<dbReference type="Proteomes" id="UP000005019">
    <property type="component" value="Unassembled WGS sequence"/>
</dbReference>
<dbReference type="eggNOG" id="ENOG502ZXFW">
    <property type="taxonomic scope" value="Bacteria"/>
</dbReference>
<accession>F5R7D2</accession>
<keyword evidence="2" id="KW-1185">Reference proteome</keyword>
<organism evidence="1 2">
    <name type="scientific">Methyloversatilis universalis (strain ATCC BAA-1314 / DSM 25237 / JCM 13912 / CCUG 52030 / FAM5)</name>
    <dbReference type="NCBI Taxonomy" id="1000565"/>
    <lineage>
        <taxon>Bacteria</taxon>
        <taxon>Pseudomonadati</taxon>
        <taxon>Pseudomonadota</taxon>
        <taxon>Betaproteobacteria</taxon>
        <taxon>Nitrosomonadales</taxon>
        <taxon>Sterolibacteriaceae</taxon>
        <taxon>Methyloversatilis</taxon>
    </lineage>
</organism>
<name>F5R7D2_METUF</name>
<dbReference type="STRING" id="1000565.METUNv1_00062"/>
<sequence length="228" mass="25846">MKVHRFRNHGGEDMELDICWNCQGIWFDTFENLQLSPGSVNDLFKLMHAHRDEMQHPVANVMACPRCSRKLDKGFDLVRSGRYMTYRCPEKHGRYSSFSSFMVEKGFVRQMTAAEIADLAKRVGAIYCTSCGAPVDIRKDHACPHCRSAFSLLDPDAVENALKGYQQAEAKRTTRDPMMMADAIVESERTRARAERQQRIETARDTGGLDVADLLVAGVGLVWRVLTR</sequence>
<comment type="caution">
    <text evidence="1">The sequence shown here is derived from an EMBL/GenBank/DDBJ whole genome shotgun (WGS) entry which is preliminary data.</text>
</comment>
<dbReference type="AlphaFoldDB" id="F5R7D2"/>
<gene>
    <name evidence="1" type="ORF">METUNv1_00062</name>
</gene>
<reference evidence="1 2" key="1">
    <citation type="journal article" date="2011" name="J. Bacteriol.">
        <title>Genome sequence of Methyloversatilis universalis FAM5T, a methylotrophic representative of the order Rhodocyclales.</title>
        <authorList>
            <person name="Kittichotirat W."/>
            <person name="Good N.M."/>
            <person name="Hall R."/>
            <person name="Bringel F."/>
            <person name="Lajus A."/>
            <person name="Medigue C."/>
            <person name="Smalley N.E."/>
            <person name="Beck D."/>
            <person name="Bumgarner R."/>
            <person name="Vuilleumier S."/>
            <person name="Kalyuzhnaya M.G."/>
        </authorList>
    </citation>
    <scope>NUCLEOTIDE SEQUENCE [LARGE SCALE GENOMIC DNA]</scope>
    <source>
        <strain evidence="2">ATCC BAA-1314 / JCM 13912 / FAM5</strain>
    </source>
</reference>
<evidence type="ECO:0000313" key="2">
    <source>
        <dbReference type="Proteomes" id="UP000005019"/>
    </source>
</evidence>
<protein>
    <submittedName>
        <fullName evidence="1">Uncharacterized protein</fullName>
    </submittedName>
</protein>
<evidence type="ECO:0000313" key="1">
    <source>
        <dbReference type="EMBL" id="EGK73435.1"/>
    </source>
</evidence>
<proteinExistence type="predicted"/>
<dbReference type="EMBL" id="AFHG01000028">
    <property type="protein sequence ID" value="EGK73435.1"/>
    <property type="molecule type" value="Genomic_DNA"/>
</dbReference>